<dbReference type="PANTHER" id="PTHR43272:SF33">
    <property type="entry name" value="AMP-BINDING DOMAIN-CONTAINING PROTEIN-RELATED"/>
    <property type="match status" value="1"/>
</dbReference>
<dbReference type="PANTHER" id="PTHR43272">
    <property type="entry name" value="LONG-CHAIN-FATTY-ACID--COA LIGASE"/>
    <property type="match status" value="1"/>
</dbReference>
<keyword evidence="4" id="KW-1185">Reference proteome</keyword>
<dbReference type="GO" id="GO:0005524">
    <property type="term" value="F:ATP binding"/>
    <property type="evidence" value="ECO:0007669"/>
    <property type="project" value="UniProtKB-KW"/>
</dbReference>
<name>A0A1W0A6U9_9STRA</name>
<evidence type="ECO:0000313" key="3">
    <source>
        <dbReference type="EMBL" id="OQS06017.1"/>
    </source>
</evidence>
<organism evidence="3 4">
    <name type="scientific">Thraustotheca clavata</name>
    <dbReference type="NCBI Taxonomy" id="74557"/>
    <lineage>
        <taxon>Eukaryota</taxon>
        <taxon>Sar</taxon>
        <taxon>Stramenopiles</taxon>
        <taxon>Oomycota</taxon>
        <taxon>Saprolegniomycetes</taxon>
        <taxon>Saprolegniales</taxon>
        <taxon>Achlyaceae</taxon>
        <taxon>Thraustotheca</taxon>
    </lineage>
</organism>
<evidence type="ECO:0000256" key="2">
    <source>
        <dbReference type="ARBA" id="ARBA00022840"/>
    </source>
</evidence>
<dbReference type="Proteomes" id="UP000243217">
    <property type="component" value="Unassembled WGS sequence"/>
</dbReference>
<keyword evidence="1" id="KW-0547">Nucleotide-binding</keyword>
<dbReference type="EMBL" id="JNBS01000385">
    <property type="protein sequence ID" value="OQS06017.1"/>
    <property type="molecule type" value="Genomic_DNA"/>
</dbReference>
<gene>
    <name evidence="3" type="ORF">THRCLA_01914</name>
</gene>
<sequence>MIHYGASIGFFQGNTPKLMDDLCEFCPTLFVTVPSFLNEIYHKIVNGANAGGGFKAWLFKYAIETKMAKLKRRYTAHPLHAVLVGIIVSEEEIVNFAKNPRSLTPYSRHRSCWQKGSSQRI</sequence>
<proteinExistence type="predicted"/>
<dbReference type="AlphaFoldDB" id="A0A1W0A6U9"/>
<evidence type="ECO:0000313" key="4">
    <source>
        <dbReference type="Proteomes" id="UP000243217"/>
    </source>
</evidence>
<accession>A0A1W0A6U9</accession>
<protein>
    <recommendedName>
        <fullName evidence="5">AMP-dependent synthetase/ligase domain-containing protein</fullName>
    </recommendedName>
</protein>
<reference evidence="3 4" key="1">
    <citation type="journal article" date="2014" name="Genome Biol. Evol.">
        <title>The secreted proteins of Achlya hypogyna and Thraustotheca clavata identify the ancestral oomycete secretome and reveal gene acquisitions by horizontal gene transfer.</title>
        <authorList>
            <person name="Misner I."/>
            <person name="Blouin N."/>
            <person name="Leonard G."/>
            <person name="Richards T.A."/>
            <person name="Lane C.E."/>
        </authorList>
    </citation>
    <scope>NUCLEOTIDE SEQUENCE [LARGE SCALE GENOMIC DNA]</scope>
    <source>
        <strain evidence="3 4">ATCC 34112</strain>
    </source>
</reference>
<dbReference type="GO" id="GO:0005783">
    <property type="term" value="C:endoplasmic reticulum"/>
    <property type="evidence" value="ECO:0007669"/>
    <property type="project" value="TreeGrafter"/>
</dbReference>
<comment type="caution">
    <text evidence="3">The sequence shown here is derived from an EMBL/GenBank/DDBJ whole genome shotgun (WGS) entry which is preliminary data.</text>
</comment>
<evidence type="ECO:0000256" key="1">
    <source>
        <dbReference type="ARBA" id="ARBA00022741"/>
    </source>
</evidence>
<dbReference type="GO" id="GO:0016020">
    <property type="term" value="C:membrane"/>
    <property type="evidence" value="ECO:0007669"/>
    <property type="project" value="TreeGrafter"/>
</dbReference>
<keyword evidence="2" id="KW-0067">ATP-binding</keyword>
<dbReference type="GO" id="GO:0004467">
    <property type="term" value="F:long-chain fatty acid-CoA ligase activity"/>
    <property type="evidence" value="ECO:0007669"/>
    <property type="project" value="TreeGrafter"/>
</dbReference>
<dbReference type="STRING" id="74557.A0A1W0A6U9"/>
<evidence type="ECO:0008006" key="5">
    <source>
        <dbReference type="Google" id="ProtNLM"/>
    </source>
</evidence>